<evidence type="ECO:0000256" key="1">
    <source>
        <dbReference type="SAM" id="MobiDB-lite"/>
    </source>
</evidence>
<dbReference type="Proteomes" id="UP000218231">
    <property type="component" value="Unassembled WGS sequence"/>
</dbReference>
<name>A0A2A2KN18_9BILA</name>
<organism evidence="2 3">
    <name type="scientific">Diploscapter pachys</name>
    <dbReference type="NCBI Taxonomy" id="2018661"/>
    <lineage>
        <taxon>Eukaryota</taxon>
        <taxon>Metazoa</taxon>
        <taxon>Ecdysozoa</taxon>
        <taxon>Nematoda</taxon>
        <taxon>Chromadorea</taxon>
        <taxon>Rhabditida</taxon>
        <taxon>Rhabditina</taxon>
        <taxon>Rhabditomorpha</taxon>
        <taxon>Rhabditoidea</taxon>
        <taxon>Rhabditidae</taxon>
        <taxon>Diploscapter</taxon>
    </lineage>
</organism>
<dbReference type="SUPFAM" id="SSF81383">
    <property type="entry name" value="F-box domain"/>
    <property type="match status" value="1"/>
</dbReference>
<evidence type="ECO:0000313" key="3">
    <source>
        <dbReference type="Proteomes" id="UP000218231"/>
    </source>
</evidence>
<accession>A0A2A2KN18</accession>
<dbReference type="InterPro" id="IPR036047">
    <property type="entry name" value="F-box-like_dom_sf"/>
</dbReference>
<dbReference type="AlphaFoldDB" id="A0A2A2KN18"/>
<proteinExistence type="predicted"/>
<sequence length="473" mass="53761">MDDDSFDEEPVIQTETLGIPMQVLNLICRFFSPDDYINVAHVCSSWRQYVLEKVYSPSYLSGKDLESIGSVTIHAPLIRPTTVLVRVERSRTDELNRKKHEELCKQLDKHLADLNVKIIKGKLRPDAGQNSTDQSRNASPQHAPGRQIKGKGKMVGPIGEAFMPVPIFDEGPFVDENGHVRKPIDKAKLYNQNGRIVLVLPDGRQCNVISDNSGFQFQIAPQLKGLELMICHRSMAEMQIPKPSEKSRAIKALHINSAKLLLTKHPLSSISYNMNAKPDGFLKHMPKWWLQRTEWLTLETTNLTLVDIVPVIDLFNNLRNFYVTPPNTNERRVHWPLLFRALVGQPPNGPSISDEREKMEGPMRHFVQRIFGRERQQAMESPADDEGLAFLIPNSYFSKRGLVYANLKGEFSLDMVLKFLAEAKVAKNCLLRLSSVKGTTISFGELIQYAQVTCFGYIRSSLYKKMNIQNLYI</sequence>
<gene>
    <name evidence="2" type="ORF">WR25_14864</name>
</gene>
<evidence type="ECO:0000313" key="2">
    <source>
        <dbReference type="EMBL" id="PAV75391.1"/>
    </source>
</evidence>
<evidence type="ECO:0008006" key="4">
    <source>
        <dbReference type="Google" id="ProtNLM"/>
    </source>
</evidence>
<reference evidence="2 3" key="1">
    <citation type="journal article" date="2017" name="Curr. Biol.">
        <title>Genome architecture and evolution of a unichromosomal asexual nematode.</title>
        <authorList>
            <person name="Fradin H."/>
            <person name="Zegar C."/>
            <person name="Gutwein M."/>
            <person name="Lucas J."/>
            <person name="Kovtun M."/>
            <person name="Corcoran D."/>
            <person name="Baugh L.R."/>
            <person name="Kiontke K."/>
            <person name="Gunsalus K."/>
            <person name="Fitch D.H."/>
            <person name="Piano F."/>
        </authorList>
    </citation>
    <scope>NUCLEOTIDE SEQUENCE [LARGE SCALE GENOMIC DNA]</scope>
    <source>
        <strain evidence="2">PF1309</strain>
    </source>
</reference>
<protein>
    <recommendedName>
        <fullName evidence="4">F-box domain-containing protein</fullName>
    </recommendedName>
</protein>
<feature type="compositionally biased region" description="Polar residues" evidence="1">
    <location>
        <begin position="128"/>
        <end position="140"/>
    </location>
</feature>
<keyword evidence="3" id="KW-1185">Reference proteome</keyword>
<comment type="caution">
    <text evidence="2">The sequence shown here is derived from an EMBL/GenBank/DDBJ whole genome shotgun (WGS) entry which is preliminary data.</text>
</comment>
<dbReference type="EMBL" id="LIAE01008125">
    <property type="protein sequence ID" value="PAV75391.1"/>
    <property type="molecule type" value="Genomic_DNA"/>
</dbReference>
<feature type="region of interest" description="Disordered" evidence="1">
    <location>
        <begin position="123"/>
        <end position="152"/>
    </location>
</feature>